<dbReference type="SUPFAM" id="SSF88659">
    <property type="entry name" value="Sigma3 and sigma4 domains of RNA polymerase sigma factors"/>
    <property type="match status" value="1"/>
</dbReference>
<keyword evidence="4" id="KW-0238">DNA-binding</keyword>
<dbReference type="Pfam" id="PF04542">
    <property type="entry name" value="Sigma70_r2"/>
    <property type="match status" value="1"/>
</dbReference>
<keyword evidence="5" id="KW-0804">Transcription</keyword>
<evidence type="ECO:0000313" key="9">
    <source>
        <dbReference type="Proteomes" id="UP001428290"/>
    </source>
</evidence>
<dbReference type="Pfam" id="PF08281">
    <property type="entry name" value="Sigma70_r4_2"/>
    <property type="match status" value="1"/>
</dbReference>
<protein>
    <submittedName>
        <fullName evidence="8">RNA polymerase sigma factor SigV</fullName>
    </submittedName>
</protein>
<keyword evidence="2" id="KW-0805">Transcription regulation</keyword>
<dbReference type="Gene3D" id="1.10.1740.10">
    <property type="match status" value="1"/>
</dbReference>
<evidence type="ECO:0000259" key="6">
    <source>
        <dbReference type="Pfam" id="PF04542"/>
    </source>
</evidence>
<dbReference type="Gene3D" id="1.10.10.10">
    <property type="entry name" value="Winged helix-like DNA-binding domain superfamily/Winged helix DNA-binding domain"/>
    <property type="match status" value="1"/>
</dbReference>
<comment type="caution">
    <text evidence="8">The sequence shown here is derived from an EMBL/GenBank/DDBJ whole genome shotgun (WGS) entry which is preliminary data.</text>
</comment>
<keyword evidence="3" id="KW-0731">Sigma factor</keyword>
<reference evidence="8 9" key="1">
    <citation type="submission" date="2024-02" db="EMBL/GenBank/DDBJ databases">
        <title>Herpetosiphon gulosus NBRC 112829.</title>
        <authorList>
            <person name="Ichikawa N."/>
            <person name="Katano-Makiyama Y."/>
            <person name="Hidaka K."/>
        </authorList>
    </citation>
    <scope>NUCLEOTIDE SEQUENCE [LARGE SCALE GENOMIC DNA]</scope>
    <source>
        <strain evidence="8 9">NBRC 112829</strain>
    </source>
</reference>
<accession>A0ABP9X425</accession>
<dbReference type="InterPro" id="IPR036388">
    <property type="entry name" value="WH-like_DNA-bd_sf"/>
</dbReference>
<dbReference type="NCBIfam" id="TIGR02937">
    <property type="entry name" value="sigma70-ECF"/>
    <property type="match status" value="1"/>
</dbReference>
<dbReference type="InterPro" id="IPR039425">
    <property type="entry name" value="RNA_pol_sigma-70-like"/>
</dbReference>
<feature type="domain" description="RNA polymerase sigma factor 70 region 4 type 2" evidence="7">
    <location>
        <begin position="108"/>
        <end position="157"/>
    </location>
</feature>
<evidence type="ECO:0000313" key="8">
    <source>
        <dbReference type="EMBL" id="GAA5530163.1"/>
    </source>
</evidence>
<evidence type="ECO:0000256" key="5">
    <source>
        <dbReference type="ARBA" id="ARBA00023163"/>
    </source>
</evidence>
<keyword evidence="9" id="KW-1185">Reference proteome</keyword>
<gene>
    <name evidence="8" type="primary">sigV</name>
    <name evidence="8" type="ORF">Hgul01_03981</name>
</gene>
<sequence length="170" mass="19678">MVVDAVPLAEAAVREYLAEWFDHYHLALFRYFVRLLGDEEQAADILQETFARTQVALRTQALPSYPYAWLCRIGGNLVIDMLRRNRRWRWLPFQTSTPSHDHAVATAQDVRDCLVRINRREAELLILAHCVGLSPSEIAAILGENVSTVRVRLHRARHHFRDQYTKEDGS</sequence>
<dbReference type="CDD" id="cd06171">
    <property type="entry name" value="Sigma70_r4"/>
    <property type="match status" value="1"/>
</dbReference>
<comment type="similarity">
    <text evidence="1">Belongs to the sigma-70 factor family. ECF subfamily.</text>
</comment>
<proteinExistence type="inferred from homology"/>
<evidence type="ECO:0000256" key="4">
    <source>
        <dbReference type="ARBA" id="ARBA00023125"/>
    </source>
</evidence>
<dbReference type="RefSeq" id="WP_345723758.1">
    <property type="nucleotide sequence ID" value="NZ_BAABRU010000016.1"/>
</dbReference>
<name>A0ABP9X425_9CHLR</name>
<dbReference type="InterPro" id="IPR013324">
    <property type="entry name" value="RNA_pol_sigma_r3/r4-like"/>
</dbReference>
<dbReference type="Proteomes" id="UP001428290">
    <property type="component" value="Unassembled WGS sequence"/>
</dbReference>
<dbReference type="InterPro" id="IPR007627">
    <property type="entry name" value="RNA_pol_sigma70_r2"/>
</dbReference>
<evidence type="ECO:0000256" key="2">
    <source>
        <dbReference type="ARBA" id="ARBA00023015"/>
    </source>
</evidence>
<dbReference type="SUPFAM" id="SSF88946">
    <property type="entry name" value="Sigma2 domain of RNA polymerase sigma factors"/>
    <property type="match status" value="1"/>
</dbReference>
<dbReference type="PANTHER" id="PTHR43133">
    <property type="entry name" value="RNA POLYMERASE ECF-TYPE SIGMA FACTO"/>
    <property type="match status" value="1"/>
</dbReference>
<dbReference type="InterPro" id="IPR014284">
    <property type="entry name" value="RNA_pol_sigma-70_dom"/>
</dbReference>
<evidence type="ECO:0000256" key="3">
    <source>
        <dbReference type="ARBA" id="ARBA00023082"/>
    </source>
</evidence>
<dbReference type="PANTHER" id="PTHR43133:SF8">
    <property type="entry name" value="RNA POLYMERASE SIGMA FACTOR HI_1459-RELATED"/>
    <property type="match status" value="1"/>
</dbReference>
<evidence type="ECO:0000259" key="7">
    <source>
        <dbReference type="Pfam" id="PF08281"/>
    </source>
</evidence>
<dbReference type="InterPro" id="IPR013325">
    <property type="entry name" value="RNA_pol_sigma_r2"/>
</dbReference>
<feature type="domain" description="RNA polymerase sigma-70 region 2" evidence="6">
    <location>
        <begin position="21"/>
        <end position="87"/>
    </location>
</feature>
<dbReference type="InterPro" id="IPR013249">
    <property type="entry name" value="RNA_pol_sigma70_r4_t2"/>
</dbReference>
<dbReference type="EMBL" id="BAABRU010000016">
    <property type="protein sequence ID" value="GAA5530163.1"/>
    <property type="molecule type" value="Genomic_DNA"/>
</dbReference>
<organism evidence="8 9">
    <name type="scientific">Herpetosiphon gulosus</name>
    <dbReference type="NCBI Taxonomy" id="1973496"/>
    <lineage>
        <taxon>Bacteria</taxon>
        <taxon>Bacillati</taxon>
        <taxon>Chloroflexota</taxon>
        <taxon>Chloroflexia</taxon>
        <taxon>Herpetosiphonales</taxon>
        <taxon>Herpetosiphonaceae</taxon>
        <taxon>Herpetosiphon</taxon>
    </lineage>
</organism>
<evidence type="ECO:0000256" key="1">
    <source>
        <dbReference type="ARBA" id="ARBA00010641"/>
    </source>
</evidence>